<feature type="transmembrane region" description="Helical" evidence="1">
    <location>
        <begin position="111"/>
        <end position="132"/>
    </location>
</feature>
<evidence type="ECO:0000256" key="1">
    <source>
        <dbReference type="SAM" id="Phobius"/>
    </source>
</evidence>
<dbReference type="Proteomes" id="UP001597094">
    <property type="component" value="Unassembled WGS sequence"/>
</dbReference>
<feature type="transmembrane region" description="Helical" evidence="1">
    <location>
        <begin position="28"/>
        <end position="49"/>
    </location>
</feature>
<evidence type="ECO:0000313" key="3">
    <source>
        <dbReference type="EMBL" id="MFD1186873.1"/>
    </source>
</evidence>
<proteinExistence type="predicted"/>
<name>A0ABW3SQB1_9BACT</name>
<reference evidence="4" key="1">
    <citation type="journal article" date="2019" name="Int. J. Syst. Evol. Microbiol.">
        <title>The Global Catalogue of Microorganisms (GCM) 10K type strain sequencing project: providing services to taxonomists for standard genome sequencing and annotation.</title>
        <authorList>
            <consortium name="The Broad Institute Genomics Platform"/>
            <consortium name="The Broad Institute Genome Sequencing Center for Infectious Disease"/>
            <person name="Wu L."/>
            <person name="Ma J."/>
        </authorList>
    </citation>
    <scope>NUCLEOTIDE SEQUENCE [LARGE SCALE GENOMIC DNA]</scope>
    <source>
        <strain evidence="4">JCM 31319</strain>
    </source>
</reference>
<feature type="domain" description="DUF1206" evidence="2">
    <location>
        <begin position="205"/>
        <end position="270"/>
    </location>
</feature>
<keyword evidence="4" id="KW-1185">Reference proteome</keyword>
<keyword evidence="1" id="KW-1133">Transmembrane helix</keyword>
<keyword evidence="1" id="KW-0472">Membrane</keyword>
<feature type="transmembrane region" description="Helical" evidence="1">
    <location>
        <begin position="69"/>
        <end position="91"/>
    </location>
</feature>
<gene>
    <name evidence="3" type="ORF">ACFQ2O_11710</name>
</gene>
<comment type="caution">
    <text evidence="3">The sequence shown here is derived from an EMBL/GenBank/DDBJ whole genome shotgun (WGS) entry which is preliminary data.</text>
</comment>
<feature type="domain" description="DUF1206" evidence="2">
    <location>
        <begin position="113"/>
        <end position="178"/>
    </location>
</feature>
<dbReference type="InterPro" id="IPR009597">
    <property type="entry name" value="DUF1206"/>
</dbReference>
<feature type="transmembrane region" description="Helical" evidence="1">
    <location>
        <begin position="153"/>
        <end position="175"/>
    </location>
</feature>
<evidence type="ECO:0000313" key="4">
    <source>
        <dbReference type="Proteomes" id="UP001597094"/>
    </source>
</evidence>
<dbReference type="RefSeq" id="WP_377527667.1">
    <property type="nucleotide sequence ID" value="NZ_JBHTLD010000099.1"/>
</dbReference>
<accession>A0ABW3SQB1</accession>
<feature type="domain" description="DUF1206" evidence="2">
    <location>
        <begin position="26"/>
        <end position="96"/>
    </location>
</feature>
<dbReference type="EMBL" id="JBHTLD010000099">
    <property type="protein sequence ID" value="MFD1186873.1"/>
    <property type="molecule type" value="Genomic_DNA"/>
</dbReference>
<evidence type="ECO:0000259" key="2">
    <source>
        <dbReference type="Pfam" id="PF06724"/>
    </source>
</evidence>
<organism evidence="3 4">
    <name type="scientific">Pontibacter rugosus</name>
    <dbReference type="NCBI Taxonomy" id="1745966"/>
    <lineage>
        <taxon>Bacteria</taxon>
        <taxon>Pseudomonadati</taxon>
        <taxon>Bacteroidota</taxon>
        <taxon>Cytophagia</taxon>
        <taxon>Cytophagales</taxon>
        <taxon>Hymenobacteraceae</taxon>
        <taxon>Pontibacter</taxon>
    </lineage>
</organism>
<sequence length="275" mass="29673">MNLKFLDPAAYLPSVPHFWVKRIAQVGLITKGAVYFLLGVLALAAAFGLGRDTREVNRKEVFLFIEELLLGRVLLLIVSVGLACYCAWRLLQAITDTEGKGAGITGLVYRARYGASSAFYGLLAFVSARLAVSSGSDGGSIRQAFITEVLQNALGQWLVLFGAALIGLGGAYFIYEGLSEEYRKKIKEAGLGHKAEEAMIKTGKLGYVSRGAVWGVLSYLLARAALDAQKGGAGSVFHFLESALYGAYLLAVVALGLICYSLFVFIEAGFRYRSR</sequence>
<keyword evidence="1" id="KW-0812">Transmembrane</keyword>
<feature type="transmembrane region" description="Helical" evidence="1">
    <location>
        <begin position="245"/>
        <end position="266"/>
    </location>
</feature>
<protein>
    <submittedName>
        <fullName evidence="3">DUF1206 domain-containing protein</fullName>
    </submittedName>
</protein>
<dbReference type="Pfam" id="PF06724">
    <property type="entry name" value="DUF1206"/>
    <property type="match status" value="3"/>
</dbReference>